<protein>
    <submittedName>
        <fullName evidence="1">Uncharacterized protein</fullName>
    </submittedName>
</protein>
<dbReference type="GeneID" id="19207520"/>
<dbReference type="OrthoDB" id="5959761at2759"/>
<reference evidence="2" key="1">
    <citation type="journal article" date="2012" name="Science">
        <title>The Paleozoic origin of enzymatic lignin decomposition reconstructed from 31 fungal genomes.</title>
        <authorList>
            <person name="Floudas D."/>
            <person name="Binder M."/>
            <person name="Riley R."/>
            <person name="Barry K."/>
            <person name="Blanchette R.A."/>
            <person name="Henrissat B."/>
            <person name="Martinez A.T."/>
            <person name="Otillar R."/>
            <person name="Spatafora J.W."/>
            <person name="Yadav J.S."/>
            <person name="Aerts A."/>
            <person name="Benoit I."/>
            <person name="Boyd A."/>
            <person name="Carlson A."/>
            <person name="Copeland A."/>
            <person name="Coutinho P.M."/>
            <person name="de Vries R.P."/>
            <person name="Ferreira P."/>
            <person name="Findley K."/>
            <person name="Foster B."/>
            <person name="Gaskell J."/>
            <person name="Glotzer D."/>
            <person name="Gorecki P."/>
            <person name="Heitman J."/>
            <person name="Hesse C."/>
            <person name="Hori C."/>
            <person name="Igarashi K."/>
            <person name="Jurgens J.A."/>
            <person name="Kallen N."/>
            <person name="Kersten P."/>
            <person name="Kohler A."/>
            <person name="Kuees U."/>
            <person name="Kumar T.K.A."/>
            <person name="Kuo A."/>
            <person name="LaButti K."/>
            <person name="Larrondo L.F."/>
            <person name="Lindquist E."/>
            <person name="Ling A."/>
            <person name="Lombard V."/>
            <person name="Lucas S."/>
            <person name="Lundell T."/>
            <person name="Martin R."/>
            <person name="McLaughlin D.J."/>
            <person name="Morgenstern I."/>
            <person name="Morin E."/>
            <person name="Murat C."/>
            <person name="Nagy L.G."/>
            <person name="Nolan M."/>
            <person name="Ohm R.A."/>
            <person name="Patyshakuliyeva A."/>
            <person name="Rokas A."/>
            <person name="Ruiz-Duenas F.J."/>
            <person name="Sabat G."/>
            <person name="Salamov A."/>
            <person name="Samejima M."/>
            <person name="Schmutz J."/>
            <person name="Slot J.C."/>
            <person name="St John F."/>
            <person name="Stenlid J."/>
            <person name="Sun H."/>
            <person name="Sun S."/>
            <person name="Syed K."/>
            <person name="Tsang A."/>
            <person name="Wiebenga A."/>
            <person name="Young D."/>
            <person name="Pisabarro A."/>
            <person name="Eastwood D.C."/>
            <person name="Martin F."/>
            <person name="Cullen D."/>
            <person name="Grigoriev I.V."/>
            <person name="Hibbett D.S."/>
        </authorList>
    </citation>
    <scope>NUCLEOTIDE SEQUENCE [LARGE SCALE GENOMIC DNA]</scope>
    <source>
        <strain evidence="2">RWD-64-598 SS2</strain>
    </source>
</reference>
<gene>
    <name evidence="1" type="ORF">CONPUDRAFT_52585</name>
</gene>
<evidence type="ECO:0000313" key="2">
    <source>
        <dbReference type="Proteomes" id="UP000053558"/>
    </source>
</evidence>
<dbReference type="RefSeq" id="XP_007766349.1">
    <property type="nucleotide sequence ID" value="XM_007768159.1"/>
</dbReference>
<dbReference type="Proteomes" id="UP000053558">
    <property type="component" value="Unassembled WGS sequence"/>
</dbReference>
<dbReference type="OMA" id="IAVCQIE"/>
<keyword evidence="2" id="KW-1185">Reference proteome</keyword>
<dbReference type="AlphaFoldDB" id="A0A5M3MW24"/>
<feature type="non-terminal residue" evidence="1">
    <location>
        <position position="1"/>
    </location>
</feature>
<name>A0A5M3MW24_CONPW</name>
<dbReference type="EMBL" id="JH711576">
    <property type="protein sequence ID" value="EIW83316.1"/>
    <property type="molecule type" value="Genomic_DNA"/>
</dbReference>
<organism evidence="1 2">
    <name type="scientific">Coniophora puteana (strain RWD-64-598)</name>
    <name type="common">Brown rot fungus</name>
    <dbReference type="NCBI Taxonomy" id="741705"/>
    <lineage>
        <taxon>Eukaryota</taxon>
        <taxon>Fungi</taxon>
        <taxon>Dikarya</taxon>
        <taxon>Basidiomycota</taxon>
        <taxon>Agaricomycotina</taxon>
        <taxon>Agaricomycetes</taxon>
        <taxon>Agaricomycetidae</taxon>
        <taxon>Boletales</taxon>
        <taxon>Coniophorineae</taxon>
        <taxon>Coniophoraceae</taxon>
        <taxon>Coniophora</taxon>
    </lineage>
</organism>
<comment type="caution">
    <text evidence="1">The sequence shown here is derived from an EMBL/GenBank/DDBJ whole genome shotgun (WGS) entry which is preliminary data.</text>
</comment>
<proteinExistence type="predicted"/>
<accession>A0A5M3MW24</accession>
<evidence type="ECO:0000313" key="1">
    <source>
        <dbReference type="EMBL" id="EIW83316.1"/>
    </source>
</evidence>
<dbReference type="KEGG" id="cput:CONPUDRAFT_52585"/>
<sequence length="72" mass="8027">TLIHPCSNGRQTVGDGAFYTDMTPSVLAVCRVQGTSDMYYYSTTFSGGPGVSLLLSRLNFVFILTFSFQWRF</sequence>